<evidence type="ECO:0008006" key="4">
    <source>
        <dbReference type="Google" id="ProtNLM"/>
    </source>
</evidence>
<proteinExistence type="predicted"/>
<dbReference type="Pfam" id="PF14897">
    <property type="entry name" value="EpsG"/>
    <property type="match status" value="1"/>
</dbReference>
<accession>A0A8B3FC20</accession>
<feature type="transmembrane region" description="Helical" evidence="1">
    <location>
        <begin position="181"/>
        <end position="202"/>
    </location>
</feature>
<reference evidence="2 3" key="1">
    <citation type="journal article" date="2018" name="BMC Genomics">
        <title>High genomic variability in the plant pathogenic bacterium Pectobacterium parmentieri deciphered from de novo assembled complete genomes.</title>
        <authorList>
            <person name="Zoledowska S."/>
            <person name="Motyka-Pomagruk A."/>
            <person name="Sledz W."/>
            <person name="Mengoni A."/>
            <person name="Lojkowska E."/>
        </authorList>
    </citation>
    <scope>NUCLEOTIDE SEQUENCE [LARGE SCALE GENOMIC DNA]</scope>
    <source>
        <strain evidence="2 3">IFB5626</strain>
    </source>
</reference>
<feature type="transmembrane region" description="Helical" evidence="1">
    <location>
        <begin position="256"/>
        <end position="278"/>
    </location>
</feature>
<comment type="caution">
    <text evidence="2">The sequence shown here is derived from an EMBL/GenBank/DDBJ whole genome shotgun (WGS) entry which is preliminary data.</text>
</comment>
<keyword evidence="1" id="KW-1133">Transmembrane helix</keyword>
<dbReference type="EMBL" id="PSZG01000001">
    <property type="protein sequence ID" value="RKO77019.1"/>
    <property type="molecule type" value="Genomic_DNA"/>
</dbReference>
<feature type="transmembrane region" description="Helical" evidence="1">
    <location>
        <begin position="140"/>
        <end position="161"/>
    </location>
</feature>
<gene>
    <name evidence="2" type="ORF">C5E00_09575</name>
</gene>
<feature type="transmembrane region" description="Helical" evidence="1">
    <location>
        <begin position="316"/>
        <end position="333"/>
    </location>
</feature>
<sequence>MVIFIIAFAFFILAYSPILSAGILIVSSFVLYNNRGFTLTTIYFFILSLSLASIYAYQIKDNATDFLIYYQYYYTVFDSFSFSDSSFEPGYYILNKVMSEFGIMSEIEFSIVMNTIVFMANYFSLYFFISKKYPDIRNFFLVLMLSFILMKLGSLALLWRQSLALPFLISILAVSNKPGKIILFLLAVSFHYSSIIIAPLVYYIDSLTVSKRKFITIILPVGFLWSVGLGSSIHSILPGFISNKLAFSLIEPRLEYFMDAVKTIVFFIPVFVFIFFDFSFKKGFVHNRSLAKESSMIVFIFLFIMSFSLVPHSFRFIYPLSVSLISIYSAVFLNRIKNMALYYFILCVLIILSFSRFVFLDTMMEYDFFYSDPFGFLI</sequence>
<protein>
    <recommendedName>
        <fullName evidence="4">Wzy</fullName>
    </recommendedName>
</protein>
<evidence type="ECO:0000256" key="1">
    <source>
        <dbReference type="SAM" id="Phobius"/>
    </source>
</evidence>
<feature type="transmembrane region" description="Helical" evidence="1">
    <location>
        <begin position="107"/>
        <end position="128"/>
    </location>
</feature>
<evidence type="ECO:0000313" key="2">
    <source>
        <dbReference type="EMBL" id="RKO77019.1"/>
    </source>
</evidence>
<dbReference type="InterPro" id="IPR049458">
    <property type="entry name" value="EpsG-like"/>
</dbReference>
<dbReference type="AlphaFoldDB" id="A0A8B3FC20"/>
<feature type="transmembrane region" description="Helical" evidence="1">
    <location>
        <begin position="340"/>
        <end position="359"/>
    </location>
</feature>
<feature type="transmembrane region" description="Helical" evidence="1">
    <location>
        <begin position="214"/>
        <end position="236"/>
    </location>
</feature>
<keyword evidence="1" id="KW-0472">Membrane</keyword>
<name>A0A8B3FC20_PECPM</name>
<keyword evidence="1" id="KW-0812">Transmembrane</keyword>
<dbReference type="RefSeq" id="WP_103807729.1">
    <property type="nucleotide sequence ID" value="NZ_BSWE01000001.1"/>
</dbReference>
<feature type="transmembrane region" description="Helical" evidence="1">
    <location>
        <begin position="37"/>
        <end position="57"/>
    </location>
</feature>
<evidence type="ECO:0000313" key="3">
    <source>
        <dbReference type="Proteomes" id="UP000269665"/>
    </source>
</evidence>
<organism evidence="2 3">
    <name type="scientific">Pectobacterium parmentieri</name>
    <dbReference type="NCBI Taxonomy" id="1905730"/>
    <lineage>
        <taxon>Bacteria</taxon>
        <taxon>Pseudomonadati</taxon>
        <taxon>Pseudomonadota</taxon>
        <taxon>Gammaproteobacteria</taxon>
        <taxon>Enterobacterales</taxon>
        <taxon>Pectobacteriaceae</taxon>
        <taxon>Pectobacterium</taxon>
    </lineage>
</organism>
<feature type="transmembrane region" description="Helical" evidence="1">
    <location>
        <begin position="290"/>
        <end position="310"/>
    </location>
</feature>
<dbReference type="Proteomes" id="UP000269665">
    <property type="component" value="Unassembled WGS sequence"/>
</dbReference>